<name>A0A914HFY1_GLORO</name>
<feature type="region of interest" description="Disordered" evidence="2">
    <location>
        <begin position="432"/>
        <end position="462"/>
    </location>
</feature>
<sequence>MTNERFIHHIRPPVPFLLPLPVIVHRPLNAQSSAAVADLFIFALHCAHAICAFISFNFAKIAAATCPPANLPTAGGWGHGGRKEETNQTDGAAGAKFNASNFANLLLSLRIHSTVWQTNTHWKGKSWRWSRFDQMGDPIVSKGSCSPTFPIRSVFSPPVVAEHVDDEQQHAPPGPSNMDETEDNGNLQKQQQQQQQQNGQQRSPEDVAEELIRIAEARDAVQRLKNERHTVMEELRELSGEGQLIERAERTVKELEEERRMHAEAIQQIIKEKEELEPVLSEVRQKRRRTETELGQRYAKVPLLWEQLSRRARDLEVPCVLTPEELLPKAFLSDGRELFIRSTTAEASTADDQNAASENAIPSSVNRAELSTPQPPPTNVLSPDQLQAVTALALMFQNPLSMHPHGHLFSPPPPALLPLPAHLRPPPRLYTPLLPHHHHHSHQHQLHPGTSSSATPVSMPTFPSRTLEEISRAREMVTNRKIPAAQLSIETQHQSPPMKVCTSCQELIHRNAPTCPSCKCRSRSKNPKKPRKKPELQQSELRRN</sequence>
<evidence type="ECO:0000313" key="5">
    <source>
        <dbReference type="WBParaSite" id="Gr19_v10_g16595.t1"/>
    </source>
</evidence>
<feature type="compositionally biased region" description="Low complexity" evidence="2">
    <location>
        <begin position="188"/>
        <end position="201"/>
    </location>
</feature>
<feature type="compositionally biased region" description="Basic residues" evidence="2">
    <location>
        <begin position="435"/>
        <end position="445"/>
    </location>
</feature>
<feature type="coiled-coil region" evidence="1">
    <location>
        <begin position="207"/>
        <end position="275"/>
    </location>
</feature>
<keyword evidence="1" id="KW-0175">Coiled coil</keyword>
<protein>
    <submittedName>
        <fullName evidence="5">C4H2-type domain-containing protein</fullName>
    </submittedName>
</protein>
<feature type="compositionally biased region" description="Basic residues" evidence="2">
    <location>
        <begin position="520"/>
        <end position="532"/>
    </location>
</feature>
<feature type="region of interest" description="Disordered" evidence="2">
    <location>
        <begin position="515"/>
        <end position="544"/>
    </location>
</feature>
<proteinExistence type="predicted"/>
<dbReference type="PANTHER" id="PTHR31058">
    <property type="entry name" value="ZINC FINGER C4H2 DOMAIN-CONTAINING PROTEIN"/>
    <property type="match status" value="1"/>
</dbReference>
<feature type="domain" description="C4H2-type" evidence="3">
    <location>
        <begin position="493"/>
        <end position="535"/>
    </location>
</feature>
<dbReference type="Proteomes" id="UP000887572">
    <property type="component" value="Unplaced"/>
</dbReference>
<keyword evidence="4" id="KW-1185">Reference proteome</keyword>
<evidence type="ECO:0000259" key="3">
    <source>
        <dbReference type="PROSITE" id="PS51896"/>
    </source>
</evidence>
<dbReference type="Pfam" id="PF10146">
    <property type="entry name" value="zf-C4H2"/>
    <property type="match status" value="2"/>
</dbReference>
<reference evidence="5" key="1">
    <citation type="submission" date="2022-11" db="UniProtKB">
        <authorList>
            <consortium name="WormBaseParasite"/>
        </authorList>
    </citation>
    <scope>IDENTIFICATION</scope>
</reference>
<evidence type="ECO:0000256" key="2">
    <source>
        <dbReference type="SAM" id="MobiDB-lite"/>
    </source>
</evidence>
<dbReference type="AlphaFoldDB" id="A0A914HFY1"/>
<evidence type="ECO:0000313" key="4">
    <source>
        <dbReference type="Proteomes" id="UP000887572"/>
    </source>
</evidence>
<organism evidence="4 5">
    <name type="scientific">Globodera rostochiensis</name>
    <name type="common">Golden nematode worm</name>
    <name type="synonym">Heterodera rostochiensis</name>
    <dbReference type="NCBI Taxonomy" id="31243"/>
    <lineage>
        <taxon>Eukaryota</taxon>
        <taxon>Metazoa</taxon>
        <taxon>Ecdysozoa</taxon>
        <taxon>Nematoda</taxon>
        <taxon>Chromadorea</taxon>
        <taxon>Rhabditida</taxon>
        <taxon>Tylenchina</taxon>
        <taxon>Tylenchomorpha</taxon>
        <taxon>Tylenchoidea</taxon>
        <taxon>Heteroderidae</taxon>
        <taxon>Heteroderinae</taxon>
        <taxon>Globodera</taxon>
    </lineage>
</organism>
<dbReference type="GO" id="GO:0045666">
    <property type="term" value="P:positive regulation of neuron differentiation"/>
    <property type="evidence" value="ECO:0007669"/>
    <property type="project" value="TreeGrafter"/>
</dbReference>
<dbReference type="PANTHER" id="PTHR31058:SF2">
    <property type="entry name" value="ZINC FINGER C4H2 DOMAIN-CONTAINING PROTEIN"/>
    <property type="match status" value="1"/>
</dbReference>
<dbReference type="InterPro" id="IPR044069">
    <property type="entry name" value="ZF_C4H2"/>
</dbReference>
<dbReference type="GO" id="GO:0005634">
    <property type="term" value="C:nucleus"/>
    <property type="evidence" value="ECO:0007669"/>
    <property type="project" value="TreeGrafter"/>
</dbReference>
<feature type="region of interest" description="Disordered" evidence="2">
    <location>
        <begin position="165"/>
        <end position="206"/>
    </location>
</feature>
<dbReference type="WBParaSite" id="Gr19_v10_g16595.t1">
    <property type="protein sequence ID" value="Gr19_v10_g16595.t1"/>
    <property type="gene ID" value="Gr19_v10_g16595"/>
</dbReference>
<feature type="compositionally biased region" description="Polar residues" evidence="2">
    <location>
        <begin position="449"/>
        <end position="462"/>
    </location>
</feature>
<accession>A0A914HFY1</accession>
<dbReference type="InterPro" id="IPR018482">
    <property type="entry name" value="Znf-C4H2"/>
</dbReference>
<dbReference type="PROSITE" id="PS51896">
    <property type="entry name" value="ZF_C4H2"/>
    <property type="match status" value="1"/>
</dbReference>
<evidence type="ECO:0000256" key="1">
    <source>
        <dbReference type="SAM" id="Coils"/>
    </source>
</evidence>